<dbReference type="OrthoDB" id="214902at2157"/>
<name>M0MLT2_HALMO</name>
<dbReference type="SUPFAM" id="SSF46785">
    <property type="entry name" value="Winged helix' DNA-binding domain"/>
    <property type="match status" value="1"/>
</dbReference>
<proteinExistence type="predicted"/>
<gene>
    <name evidence="1" type="ORF">C448_05898</name>
</gene>
<comment type="caution">
    <text evidence="1">The sequence shown here is derived from an EMBL/GenBank/DDBJ whole genome shotgun (WGS) entry which is preliminary data.</text>
</comment>
<dbReference type="AlphaFoldDB" id="M0MLT2"/>
<dbReference type="RefSeq" id="WP_004052684.1">
    <property type="nucleotide sequence ID" value="NZ_AOMC01000087.1"/>
</dbReference>
<keyword evidence="2" id="KW-1185">Reference proteome</keyword>
<sequence length="85" mass="9555">MSDGPGRKPTVSDDEILEIFRNSTDPVLTAPEISDLISISRRGTLDRLKNLEEDGILQSKKVGGRRAVWWYPEHTSTSKSNREIS</sequence>
<organism evidence="1 2">
    <name type="scientific">Halococcus morrhuae DSM 1307</name>
    <dbReference type="NCBI Taxonomy" id="931277"/>
    <lineage>
        <taxon>Archaea</taxon>
        <taxon>Methanobacteriati</taxon>
        <taxon>Methanobacteriota</taxon>
        <taxon>Stenosarchaea group</taxon>
        <taxon>Halobacteria</taxon>
        <taxon>Halobacteriales</taxon>
        <taxon>Halococcaceae</taxon>
        <taxon>Halococcus</taxon>
    </lineage>
</organism>
<protein>
    <recommendedName>
        <fullName evidence="3">Helix-turn-helix type 11 domain-containing protein</fullName>
    </recommendedName>
</protein>
<dbReference type="eggNOG" id="arCOG08095">
    <property type="taxonomic scope" value="Archaea"/>
</dbReference>
<evidence type="ECO:0000313" key="1">
    <source>
        <dbReference type="EMBL" id="EMA46611.1"/>
    </source>
</evidence>
<accession>M0MLT2</accession>
<reference evidence="1 2" key="1">
    <citation type="journal article" date="2014" name="PLoS Genet.">
        <title>Phylogenetically driven sequencing of extremely halophilic archaea reveals strategies for static and dynamic osmo-response.</title>
        <authorList>
            <person name="Becker E.A."/>
            <person name="Seitzer P.M."/>
            <person name="Tritt A."/>
            <person name="Larsen D."/>
            <person name="Krusor M."/>
            <person name="Yao A.I."/>
            <person name="Wu D."/>
            <person name="Madern D."/>
            <person name="Eisen J.A."/>
            <person name="Darling A.E."/>
            <person name="Facciotti M.T."/>
        </authorList>
    </citation>
    <scope>NUCLEOTIDE SEQUENCE [LARGE SCALE GENOMIC DNA]</scope>
    <source>
        <strain evidence="1 2">DSM 1307</strain>
    </source>
</reference>
<dbReference type="InterPro" id="IPR036390">
    <property type="entry name" value="WH_DNA-bd_sf"/>
</dbReference>
<evidence type="ECO:0000313" key="2">
    <source>
        <dbReference type="Proteomes" id="UP000011568"/>
    </source>
</evidence>
<dbReference type="EMBL" id="AOMC01000087">
    <property type="protein sequence ID" value="EMA46611.1"/>
    <property type="molecule type" value="Genomic_DNA"/>
</dbReference>
<dbReference type="Proteomes" id="UP000011568">
    <property type="component" value="Unassembled WGS sequence"/>
</dbReference>
<dbReference type="Pfam" id="PF13412">
    <property type="entry name" value="HTH_24"/>
    <property type="match status" value="1"/>
</dbReference>
<evidence type="ECO:0008006" key="3">
    <source>
        <dbReference type="Google" id="ProtNLM"/>
    </source>
</evidence>